<protein>
    <submittedName>
        <fullName evidence="3">Uncharacterized protein</fullName>
    </submittedName>
</protein>
<dbReference type="RefSeq" id="WP_119339938.1">
    <property type="nucleotide sequence ID" value="NZ_BJXL01000086.1"/>
</dbReference>
<dbReference type="EMBL" id="BJXL01000086">
    <property type="protein sequence ID" value="GEM84256.1"/>
    <property type="molecule type" value="Genomic_DNA"/>
</dbReference>
<proteinExistence type="predicted"/>
<keyword evidence="2" id="KW-1133">Transmembrane helix</keyword>
<evidence type="ECO:0000256" key="1">
    <source>
        <dbReference type="SAM" id="MobiDB-lite"/>
    </source>
</evidence>
<comment type="caution">
    <text evidence="3">The sequence shown here is derived from an EMBL/GenBank/DDBJ whole genome shotgun (WGS) entry which is preliminary data.</text>
</comment>
<evidence type="ECO:0000256" key="2">
    <source>
        <dbReference type="SAM" id="Phobius"/>
    </source>
</evidence>
<accession>A0A511R5H5</accession>
<dbReference type="OrthoDB" id="27531at2"/>
<dbReference type="AlphaFoldDB" id="A0A511R5H5"/>
<name>A0A511R5H5_9DEIN</name>
<evidence type="ECO:0000313" key="3">
    <source>
        <dbReference type="EMBL" id="GEM84256.1"/>
    </source>
</evidence>
<keyword evidence="2" id="KW-0812">Transmembrane</keyword>
<evidence type="ECO:0000313" key="4">
    <source>
        <dbReference type="Proteomes" id="UP000321197"/>
    </source>
</evidence>
<feature type="transmembrane region" description="Helical" evidence="2">
    <location>
        <begin position="7"/>
        <end position="24"/>
    </location>
</feature>
<gene>
    <name evidence="3" type="ORF">MHY01S_24220</name>
</gene>
<keyword evidence="2" id="KW-0472">Membrane</keyword>
<reference evidence="3 4" key="1">
    <citation type="submission" date="2019-07" db="EMBL/GenBank/DDBJ databases">
        <title>Whole genome shotgun sequence of Meiothermus hypogaeus NBRC 106114.</title>
        <authorList>
            <person name="Hosoyama A."/>
            <person name="Uohara A."/>
            <person name="Ohji S."/>
            <person name="Ichikawa N."/>
        </authorList>
    </citation>
    <scope>NUCLEOTIDE SEQUENCE [LARGE SCALE GENOMIC DNA]</scope>
    <source>
        <strain evidence="3 4">NBRC 106114</strain>
    </source>
</reference>
<dbReference type="Proteomes" id="UP000321197">
    <property type="component" value="Unassembled WGS sequence"/>
</dbReference>
<feature type="region of interest" description="Disordered" evidence="1">
    <location>
        <begin position="64"/>
        <end position="87"/>
    </location>
</feature>
<organism evidence="3 4">
    <name type="scientific">Meiothermus hypogaeus NBRC 106114</name>
    <dbReference type="NCBI Taxonomy" id="1227553"/>
    <lineage>
        <taxon>Bacteria</taxon>
        <taxon>Thermotogati</taxon>
        <taxon>Deinococcota</taxon>
        <taxon>Deinococci</taxon>
        <taxon>Thermales</taxon>
        <taxon>Thermaceae</taxon>
        <taxon>Meiothermus</taxon>
    </lineage>
</organism>
<sequence length="87" mass="9676">MKVHWQEVAMVAAIVWIFGVVSQIQQKGFWLSLLTSLPLGLLAGVAYQLLMPWVIRWAARGLPKESPPPTGREDENPDPSDEPSARP</sequence>
<feature type="transmembrane region" description="Helical" evidence="2">
    <location>
        <begin position="30"/>
        <end position="50"/>
    </location>
</feature>